<evidence type="ECO:0000259" key="1">
    <source>
        <dbReference type="Pfam" id="PF13349"/>
    </source>
</evidence>
<gene>
    <name evidence="2" type="ORF">ACZ11_01740</name>
</gene>
<dbReference type="Proteomes" id="UP000037326">
    <property type="component" value="Unassembled WGS sequence"/>
</dbReference>
<proteinExistence type="predicted"/>
<comment type="caution">
    <text evidence="2">The sequence shown here is derived from an EMBL/GenBank/DDBJ whole genome shotgun (WGS) entry which is preliminary data.</text>
</comment>
<dbReference type="Pfam" id="PF13349">
    <property type="entry name" value="DUF4097"/>
    <property type="match status" value="1"/>
</dbReference>
<organism evidence="2 3">
    <name type="scientific">Lysinibacillus xylanilyticus</name>
    <dbReference type="NCBI Taxonomy" id="582475"/>
    <lineage>
        <taxon>Bacteria</taxon>
        <taxon>Bacillati</taxon>
        <taxon>Bacillota</taxon>
        <taxon>Bacilli</taxon>
        <taxon>Bacillales</taxon>
        <taxon>Bacillaceae</taxon>
        <taxon>Lysinibacillus</taxon>
    </lineage>
</organism>
<evidence type="ECO:0000313" key="2">
    <source>
        <dbReference type="EMBL" id="KMY33823.1"/>
    </source>
</evidence>
<name>A0A0K9FHX2_9BACI</name>
<evidence type="ECO:0000313" key="3">
    <source>
        <dbReference type="Proteomes" id="UP000037326"/>
    </source>
</evidence>
<reference evidence="3" key="1">
    <citation type="submission" date="2015-07" db="EMBL/GenBank/DDBJ databases">
        <authorList>
            <consortium name="Consortium for Microbial Forensics and Genomics (microFORGE)"/>
            <person name="Knight B.M."/>
            <person name="Roberts D.P."/>
            <person name="Lin D."/>
            <person name="Hari K."/>
            <person name="Fletcher J."/>
            <person name="Melcher U."/>
            <person name="Blagden T."/>
            <person name="Winegar R.A."/>
        </authorList>
    </citation>
    <scope>NUCLEOTIDE SEQUENCE [LARGE SCALE GENOMIC DNA]</scope>
    <source>
        <strain evidence="3">DSM 23493</strain>
    </source>
</reference>
<dbReference type="InterPro" id="IPR025164">
    <property type="entry name" value="Toastrack_DUF4097"/>
</dbReference>
<dbReference type="PATRIC" id="fig|582475.4.peg.3902"/>
<accession>A0A0K9FHX2</accession>
<protein>
    <recommendedName>
        <fullName evidence="1">DUF4097 domain-containing protein</fullName>
    </recommendedName>
</protein>
<dbReference type="RefSeq" id="WP_049663105.1">
    <property type="nucleotide sequence ID" value="NZ_LFXJ01000002.1"/>
</dbReference>
<dbReference type="GeneID" id="96597039"/>
<dbReference type="AlphaFoldDB" id="A0A0K9FHX2"/>
<dbReference type="EMBL" id="LFXJ01000002">
    <property type="protein sequence ID" value="KMY33823.1"/>
    <property type="molecule type" value="Genomic_DNA"/>
</dbReference>
<feature type="domain" description="DUF4097" evidence="1">
    <location>
        <begin position="40"/>
        <end position="289"/>
    </location>
</feature>
<sequence>MKKVIIALIFVIAIGGILFTLKIKGEKSITEEQSFDVKQIEELEINVESWNIALENTESEKLTIEFEGKQQQKQQDNPVEIKKDGNKVKVLQQDTEEGVMNNFSFGKKDTIHIYIPKNAVSKIVLKNSYGDIKINNIETEELSISTDSGAKIIKGLSADKGTITSKDGELSIVDSSLNELTITATNGDSYITRVNSPKAKITSTSGEVLMKEIIEGKALFVETASGDITISYKEAPKSLDLIANSESSDISVNLEGYQKKEHTDQLKTGNIGDASNKLELISKEGIITVK</sequence>